<organism evidence="1 2">
    <name type="scientific">Lasiosphaeria ovina</name>
    <dbReference type="NCBI Taxonomy" id="92902"/>
    <lineage>
        <taxon>Eukaryota</taxon>
        <taxon>Fungi</taxon>
        <taxon>Dikarya</taxon>
        <taxon>Ascomycota</taxon>
        <taxon>Pezizomycotina</taxon>
        <taxon>Sordariomycetes</taxon>
        <taxon>Sordariomycetidae</taxon>
        <taxon>Sordariales</taxon>
        <taxon>Lasiosphaeriaceae</taxon>
        <taxon>Lasiosphaeria</taxon>
    </lineage>
</organism>
<accession>A0AAE0NB96</accession>
<sequence>MDRDTFSSRRILSGEVVVTIDITIPRVPDSLLFGFKTELDVAATALELFAQSPSLDKGHVSKLVDVLHHYQGRAQSPHVPSAFLIRAKGLTVQAAIASLIFQVLQQRPASLVEHNLDTRMFTRARASVTALWDLFAHLMRVLGGCLIYISMGSVGPDEFAVVEKFVKTTRAWDGPLPICVTIIHPFTKGS</sequence>
<reference evidence="1" key="2">
    <citation type="submission" date="2023-06" db="EMBL/GenBank/DDBJ databases">
        <authorList>
            <consortium name="Lawrence Berkeley National Laboratory"/>
            <person name="Haridas S."/>
            <person name="Hensen N."/>
            <person name="Bonometti L."/>
            <person name="Westerberg I."/>
            <person name="Brannstrom I.O."/>
            <person name="Guillou S."/>
            <person name="Cros-Aarteil S."/>
            <person name="Calhoun S."/>
            <person name="Kuo A."/>
            <person name="Mondo S."/>
            <person name="Pangilinan J."/>
            <person name="Riley R."/>
            <person name="Labutti K."/>
            <person name="Andreopoulos B."/>
            <person name="Lipzen A."/>
            <person name="Chen C."/>
            <person name="Yanf M."/>
            <person name="Daum C."/>
            <person name="Ng V."/>
            <person name="Clum A."/>
            <person name="Steindorff A."/>
            <person name="Ohm R."/>
            <person name="Martin F."/>
            <person name="Silar P."/>
            <person name="Natvig D."/>
            <person name="Lalanne C."/>
            <person name="Gautier V."/>
            <person name="Ament-Velasquez S.L."/>
            <person name="Kruys A."/>
            <person name="Hutchinson M.I."/>
            <person name="Powell A.J."/>
            <person name="Barry K."/>
            <person name="Miller A.N."/>
            <person name="Grigoriev I.V."/>
            <person name="Debuchy R."/>
            <person name="Gladieux P."/>
            <person name="Thoren M.H."/>
            <person name="Johannesson H."/>
        </authorList>
    </citation>
    <scope>NUCLEOTIDE SEQUENCE</scope>
    <source>
        <strain evidence="1">CBS 958.72</strain>
    </source>
</reference>
<dbReference type="Proteomes" id="UP001287356">
    <property type="component" value="Unassembled WGS sequence"/>
</dbReference>
<gene>
    <name evidence="1" type="ORF">B0T24DRAFT_592701</name>
</gene>
<proteinExistence type="predicted"/>
<evidence type="ECO:0000313" key="2">
    <source>
        <dbReference type="Proteomes" id="UP001287356"/>
    </source>
</evidence>
<dbReference type="EMBL" id="JAULSN010000003">
    <property type="protein sequence ID" value="KAK3377070.1"/>
    <property type="molecule type" value="Genomic_DNA"/>
</dbReference>
<reference evidence="1" key="1">
    <citation type="journal article" date="2023" name="Mol. Phylogenet. Evol.">
        <title>Genome-scale phylogeny and comparative genomics of the fungal order Sordariales.</title>
        <authorList>
            <person name="Hensen N."/>
            <person name="Bonometti L."/>
            <person name="Westerberg I."/>
            <person name="Brannstrom I.O."/>
            <person name="Guillou S."/>
            <person name="Cros-Aarteil S."/>
            <person name="Calhoun S."/>
            <person name="Haridas S."/>
            <person name="Kuo A."/>
            <person name="Mondo S."/>
            <person name="Pangilinan J."/>
            <person name="Riley R."/>
            <person name="LaButti K."/>
            <person name="Andreopoulos B."/>
            <person name="Lipzen A."/>
            <person name="Chen C."/>
            <person name="Yan M."/>
            <person name="Daum C."/>
            <person name="Ng V."/>
            <person name="Clum A."/>
            <person name="Steindorff A."/>
            <person name="Ohm R.A."/>
            <person name="Martin F."/>
            <person name="Silar P."/>
            <person name="Natvig D.O."/>
            <person name="Lalanne C."/>
            <person name="Gautier V."/>
            <person name="Ament-Velasquez S.L."/>
            <person name="Kruys A."/>
            <person name="Hutchinson M.I."/>
            <person name="Powell A.J."/>
            <person name="Barry K."/>
            <person name="Miller A.N."/>
            <person name="Grigoriev I.V."/>
            <person name="Debuchy R."/>
            <person name="Gladieux P."/>
            <person name="Hiltunen Thoren M."/>
            <person name="Johannesson H."/>
        </authorList>
    </citation>
    <scope>NUCLEOTIDE SEQUENCE</scope>
    <source>
        <strain evidence="1">CBS 958.72</strain>
    </source>
</reference>
<comment type="caution">
    <text evidence="1">The sequence shown here is derived from an EMBL/GenBank/DDBJ whole genome shotgun (WGS) entry which is preliminary data.</text>
</comment>
<keyword evidence="2" id="KW-1185">Reference proteome</keyword>
<dbReference type="AlphaFoldDB" id="A0AAE0NB96"/>
<protein>
    <submittedName>
        <fullName evidence="1">Uncharacterized protein</fullName>
    </submittedName>
</protein>
<name>A0AAE0NB96_9PEZI</name>
<evidence type="ECO:0000313" key="1">
    <source>
        <dbReference type="EMBL" id="KAK3377070.1"/>
    </source>
</evidence>